<proteinExistence type="inferred from homology"/>
<gene>
    <name evidence="8" type="ORF">ACFS25_19675</name>
</gene>
<evidence type="ECO:0000256" key="2">
    <source>
        <dbReference type="ARBA" id="ARBA00022448"/>
    </source>
</evidence>
<protein>
    <recommendedName>
        <fullName evidence="10">TonB-dependent receptor</fullName>
    </recommendedName>
</protein>
<evidence type="ECO:0000256" key="7">
    <source>
        <dbReference type="PROSITE-ProRule" id="PRU01360"/>
    </source>
</evidence>
<dbReference type="InterPro" id="IPR036942">
    <property type="entry name" value="Beta-barrel_TonB_sf"/>
</dbReference>
<sequence length="398" mass="43973">MKSVEFISDLKIRASYGISGNNLIPNYASQGLLGISRNVQNGQVISGVIPTSLANDVLTWEQSIQTNLGLDLSLFHNRISIVVDAYRTHKKNLLLNVILPAASGFSSSLQNIGEVENKGLELTINSQNIAKGPFQWNTDFNISWNRNKVLALNSATSRIQTSDFQVAQVGYAISSFRLLNILGVFQTQEEVNNSPKQHPRVQPGDYRYQDTDGNGTINQSDRTIVGNPWPKFTFGFGNRFSFKNFSLNVSVNGSQGNQIYFQGGEVNLNEAGVQNQLSVVADRWKSPTSPGAGLYARAIRNDYAFGFSSGTTKYLFDGSYVRIRNVNLAYAFPKLLVGKLNMQALSVYADVTNLYTFTKYPGYDPEGSTTGDNIARSGIDFFAYPNPRTYTLGLRLTL</sequence>
<accession>A0ABW6AL16</accession>
<dbReference type="InterPro" id="IPR039426">
    <property type="entry name" value="TonB-dep_rcpt-like"/>
</dbReference>
<comment type="caution">
    <text evidence="8">The sequence shown here is derived from an EMBL/GenBank/DDBJ whole genome shotgun (WGS) entry which is preliminary data.</text>
</comment>
<keyword evidence="9" id="KW-1185">Reference proteome</keyword>
<organism evidence="8 9">
    <name type="scientific">Spirosoma flavum</name>
    <dbReference type="NCBI Taxonomy" id="2048557"/>
    <lineage>
        <taxon>Bacteria</taxon>
        <taxon>Pseudomonadati</taxon>
        <taxon>Bacteroidota</taxon>
        <taxon>Cytophagia</taxon>
        <taxon>Cytophagales</taxon>
        <taxon>Cytophagaceae</taxon>
        <taxon>Spirosoma</taxon>
    </lineage>
</organism>
<evidence type="ECO:0008006" key="10">
    <source>
        <dbReference type="Google" id="ProtNLM"/>
    </source>
</evidence>
<evidence type="ECO:0000256" key="3">
    <source>
        <dbReference type="ARBA" id="ARBA00022452"/>
    </source>
</evidence>
<keyword evidence="2 7" id="KW-0813">Transport</keyword>
<comment type="similarity">
    <text evidence="7">Belongs to the TonB-dependent receptor family.</text>
</comment>
<comment type="subcellular location">
    <subcellularLocation>
        <location evidence="1 7">Cell outer membrane</location>
        <topology evidence="1 7">Multi-pass membrane protein</topology>
    </subcellularLocation>
</comment>
<keyword evidence="5 7" id="KW-0472">Membrane</keyword>
<dbReference type="Proteomes" id="UP001597512">
    <property type="component" value="Unassembled WGS sequence"/>
</dbReference>
<keyword evidence="3 7" id="KW-1134">Transmembrane beta strand</keyword>
<evidence type="ECO:0000313" key="9">
    <source>
        <dbReference type="Proteomes" id="UP001597512"/>
    </source>
</evidence>
<keyword evidence="4 7" id="KW-0812">Transmembrane</keyword>
<dbReference type="RefSeq" id="WP_381504384.1">
    <property type="nucleotide sequence ID" value="NZ_JBHUOM010000019.1"/>
</dbReference>
<dbReference type="PROSITE" id="PS52016">
    <property type="entry name" value="TONB_DEPENDENT_REC_3"/>
    <property type="match status" value="1"/>
</dbReference>
<evidence type="ECO:0000256" key="4">
    <source>
        <dbReference type="ARBA" id="ARBA00022692"/>
    </source>
</evidence>
<reference evidence="9" key="1">
    <citation type="journal article" date="2019" name="Int. J. Syst. Evol. Microbiol.">
        <title>The Global Catalogue of Microorganisms (GCM) 10K type strain sequencing project: providing services to taxonomists for standard genome sequencing and annotation.</title>
        <authorList>
            <consortium name="The Broad Institute Genomics Platform"/>
            <consortium name="The Broad Institute Genome Sequencing Center for Infectious Disease"/>
            <person name="Wu L."/>
            <person name="Ma J."/>
        </authorList>
    </citation>
    <scope>NUCLEOTIDE SEQUENCE [LARGE SCALE GENOMIC DNA]</scope>
    <source>
        <strain evidence="9">KCTC 52490</strain>
    </source>
</reference>
<dbReference type="SUPFAM" id="SSF56935">
    <property type="entry name" value="Porins"/>
    <property type="match status" value="1"/>
</dbReference>
<dbReference type="EMBL" id="JBHUOM010000019">
    <property type="protein sequence ID" value="MFD2936011.1"/>
    <property type="molecule type" value="Genomic_DNA"/>
</dbReference>
<keyword evidence="6 7" id="KW-0998">Cell outer membrane</keyword>
<evidence type="ECO:0000313" key="8">
    <source>
        <dbReference type="EMBL" id="MFD2936011.1"/>
    </source>
</evidence>
<evidence type="ECO:0000256" key="6">
    <source>
        <dbReference type="ARBA" id="ARBA00023237"/>
    </source>
</evidence>
<evidence type="ECO:0000256" key="1">
    <source>
        <dbReference type="ARBA" id="ARBA00004571"/>
    </source>
</evidence>
<dbReference type="Gene3D" id="2.40.170.20">
    <property type="entry name" value="TonB-dependent receptor, beta-barrel domain"/>
    <property type="match status" value="1"/>
</dbReference>
<evidence type="ECO:0000256" key="5">
    <source>
        <dbReference type="ARBA" id="ARBA00023136"/>
    </source>
</evidence>
<name>A0ABW6AL16_9BACT</name>